<protein>
    <submittedName>
        <fullName evidence="1">Uncharacterized protein</fullName>
    </submittedName>
</protein>
<organism evidence="1 2">
    <name type="scientific">Halomarina ordinaria</name>
    <dbReference type="NCBI Taxonomy" id="3033939"/>
    <lineage>
        <taxon>Archaea</taxon>
        <taxon>Methanobacteriati</taxon>
        <taxon>Methanobacteriota</taxon>
        <taxon>Stenosarchaea group</taxon>
        <taxon>Halobacteria</taxon>
        <taxon>Halobacteriales</taxon>
        <taxon>Natronomonadaceae</taxon>
        <taxon>Halomarina</taxon>
    </lineage>
</organism>
<dbReference type="RefSeq" id="WP_304449887.1">
    <property type="nucleotide sequence ID" value="NZ_JARRAH010000003.1"/>
</dbReference>
<sequence length="52" mass="5471">MNPKRLLAALFLTVAVLFGVHYALFGALPLGKPQVLDEEGVDTDTVDADASA</sequence>
<accession>A0ABD5UC92</accession>
<evidence type="ECO:0000313" key="2">
    <source>
        <dbReference type="Proteomes" id="UP001596406"/>
    </source>
</evidence>
<gene>
    <name evidence="1" type="ORF">ACFQHK_16940</name>
</gene>
<evidence type="ECO:0000313" key="1">
    <source>
        <dbReference type="EMBL" id="MFC6838170.1"/>
    </source>
</evidence>
<dbReference type="AlphaFoldDB" id="A0ABD5UC92"/>
<dbReference type="Proteomes" id="UP001596406">
    <property type="component" value="Unassembled WGS sequence"/>
</dbReference>
<proteinExistence type="predicted"/>
<reference evidence="1 2" key="1">
    <citation type="journal article" date="2019" name="Int. J. Syst. Evol. Microbiol.">
        <title>The Global Catalogue of Microorganisms (GCM) 10K type strain sequencing project: providing services to taxonomists for standard genome sequencing and annotation.</title>
        <authorList>
            <consortium name="The Broad Institute Genomics Platform"/>
            <consortium name="The Broad Institute Genome Sequencing Center for Infectious Disease"/>
            <person name="Wu L."/>
            <person name="Ma J."/>
        </authorList>
    </citation>
    <scope>NUCLEOTIDE SEQUENCE [LARGE SCALE GENOMIC DNA]</scope>
    <source>
        <strain evidence="1 2">PSRA2</strain>
    </source>
</reference>
<name>A0ABD5UC92_9EURY</name>
<dbReference type="EMBL" id="JBHSXM010000003">
    <property type="protein sequence ID" value="MFC6838170.1"/>
    <property type="molecule type" value="Genomic_DNA"/>
</dbReference>
<keyword evidence="2" id="KW-1185">Reference proteome</keyword>
<comment type="caution">
    <text evidence="1">The sequence shown here is derived from an EMBL/GenBank/DDBJ whole genome shotgun (WGS) entry which is preliminary data.</text>
</comment>